<evidence type="ECO:0000259" key="3">
    <source>
        <dbReference type="Pfam" id="PF03061"/>
    </source>
</evidence>
<proteinExistence type="inferred from homology"/>
<dbReference type="RefSeq" id="WP_011278089.1">
    <property type="nucleotide sequence ID" value="NZ_BHWZ01000003.1"/>
</dbReference>
<dbReference type="EMBL" id="CP013694">
    <property type="protein sequence ID" value="ALU28556.1"/>
    <property type="molecule type" value="Genomic_DNA"/>
</dbReference>
<evidence type="ECO:0000313" key="6">
    <source>
        <dbReference type="Proteomes" id="UP000060043"/>
    </source>
</evidence>
<dbReference type="GeneID" id="14551745"/>
<reference evidence="6 7" key="1">
    <citation type="submission" date="2015-12" db="EMBL/GenBank/DDBJ databases">
        <title>A stable core within a dynamic pangenome in Sulfolobus acidocaldarius.</title>
        <authorList>
            <person name="Anderson R."/>
            <person name="Kouris A."/>
            <person name="Seward C."/>
            <person name="Campbell K."/>
            <person name="Whitaker R."/>
        </authorList>
    </citation>
    <scope>NUCLEOTIDE SEQUENCE [LARGE SCALE GENOMIC DNA]</scope>
    <source>
        <strain evidence="4 7">GG12-C01-09</strain>
        <strain evidence="5 6">NG05B_CO5_07</strain>
    </source>
</reference>
<dbReference type="InterPro" id="IPR029069">
    <property type="entry name" value="HotDog_dom_sf"/>
</dbReference>
<evidence type="ECO:0000256" key="2">
    <source>
        <dbReference type="ARBA" id="ARBA00022801"/>
    </source>
</evidence>
<dbReference type="PaxDb" id="1435377-SUSAZ_05920"/>
<dbReference type="GO" id="GO:0047617">
    <property type="term" value="F:fatty acyl-CoA hydrolase activity"/>
    <property type="evidence" value="ECO:0007669"/>
    <property type="project" value="InterPro"/>
</dbReference>
<name>A0A0U3FVG6_9CREN</name>
<feature type="domain" description="Thioesterase" evidence="3">
    <location>
        <begin position="53"/>
        <end position="128"/>
    </location>
</feature>
<dbReference type="InterPro" id="IPR003736">
    <property type="entry name" value="PAAI_dom"/>
</dbReference>
<dbReference type="OrthoDB" id="24516at2157"/>
<evidence type="ECO:0000313" key="7">
    <source>
        <dbReference type="Proteomes" id="UP000065473"/>
    </source>
</evidence>
<dbReference type="InterPro" id="IPR039298">
    <property type="entry name" value="ACOT13"/>
</dbReference>
<dbReference type="PANTHER" id="PTHR21660:SF1">
    <property type="entry name" value="ACYL-COENZYME A THIOESTERASE 13"/>
    <property type="match status" value="1"/>
</dbReference>
<dbReference type="InterPro" id="IPR006683">
    <property type="entry name" value="Thioestr_dom"/>
</dbReference>
<dbReference type="AlphaFoldDB" id="A0A0U3FVG6"/>
<protein>
    <submittedName>
        <fullName evidence="5">Esterase</fullName>
    </submittedName>
</protein>
<dbReference type="EMBL" id="CP013695">
    <property type="protein sequence ID" value="ALU31267.1"/>
    <property type="molecule type" value="Genomic_DNA"/>
</dbReference>
<sequence length="140" mass="15364">MTDESSGFFDQEKITYMLNLEKLASYIGLKVVKVSKGYAETTFDYSENVTRLGGILHGGVIMTVLDYTGGIATMTVNEGFNQVTQELKVNFLEAMKDGPFKCIGKVIRAGKTTVVVDLSLYDANNVLGAKALGTWHILRK</sequence>
<evidence type="ECO:0000313" key="4">
    <source>
        <dbReference type="EMBL" id="ALU28556.1"/>
    </source>
</evidence>
<comment type="similarity">
    <text evidence="1">Belongs to the thioesterase PaaI family.</text>
</comment>
<evidence type="ECO:0000256" key="1">
    <source>
        <dbReference type="ARBA" id="ARBA00008324"/>
    </source>
</evidence>
<dbReference type="Pfam" id="PF03061">
    <property type="entry name" value="4HBT"/>
    <property type="match status" value="1"/>
</dbReference>
<dbReference type="PANTHER" id="PTHR21660">
    <property type="entry name" value="THIOESTERASE SUPERFAMILY MEMBER-RELATED"/>
    <property type="match status" value="1"/>
</dbReference>
<organism evidence="5 6">
    <name type="scientific">Sulfolobus acidocaldarius</name>
    <dbReference type="NCBI Taxonomy" id="2285"/>
    <lineage>
        <taxon>Archaea</taxon>
        <taxon>Thermoproteota</taxon>
        <taxon>Thermoprotei</taxon>
        <taxon>Sulfolobales</taxon>
        <taxon>Sulfolobaceae</taxon>
        <taxon>Sulfolobus</taxon>
    </lineage>
</organism>
<dbReference type="NCBIfam" id="TIGR00369">
    <property type="entry name" value="unchar_dom_1"/>
    <property type="match status" value="1"/>
</dbReference>
<dbReference type="Proteomes" id="UP000065473">
    <property type="component" value="Chromosome"/>
</dbReference>
<accession>A0A0U3FVG6</accession>
<dbReference type="SUPFAM" id="SSF54637">
    <property type="entry name" value="Thioesterase/thiol ester dehydrase-isomerase"/>
    <property type="match status" value="1"/>
</dbReference>
<dbReference type="Proteomes" id="UP000060043">
    <property type="component" value="Chromosome"/>
</dbReference>
<dbReference type="STRING" id="1435377.SUSAZ_05920"/>
<gene>
    <name evidence="4" type="ORF">ATY89_00295</name>
    <name evidence="5" type="ORF">ATZ20_03340</name>
</gene>
<dbReference type="Gene3D" id="3.10.129.10">
    <property type="entry name" value="Hotdog Thioesterase"/>
    <property type="match status" value="1"/>
</dbReference>
<evidence type="ECO:0000313" key="5">
    <source>
        <dbReference type="EMBL" id="ALU31267.1"/>
    </source>
</evidence>
<dbReference type="OMA" id="MKTSFMQ"/>
<keyword evidence="2" id="KW-0378">Hydrolase</keyword>
<dbReference type="CDD" id="cd03443">
    <property type="entry name" value="PaaI_thioesterase"/>
    <property type="match status" value="1"/>
</dbReference>